<keyword evidence="3" id="KW-1185">Reference proteome</keyword>
<comment type="caution">
    <text evidence="2">The sequence shown here is derived from an EMBL/GenBank/DDBJ whole genome shotgun (WGS) entry which is preliminary data.</text>
</comment>
<name>A0ABR4EVW7_9PEZI</name>
<protein>
    <submittedName>
        <fullName evidence="2">Uncharacterized protein</fullName>
    </submittedName>
</protein>
<proteinExistence type="predicted"/>
<dbReference type="Proteomes" id="UP001600888">
    <property type="component" value="Unassembled WGS sequence"/>
</dbReference>
<feature type="region of interest" description="Disordered" evidence="1">
    <location>
        <begin position="82"/>
        <end position="101"/>
    </location>
</feature>
<reference evidence="2 3" key="1">
    <citation type="submission" date="2024-03" db="EMBL/GenBank/DDBJ databases">
        <title>A high-quality draft genome sequence of Diaporthe vaccinii, a causative agent of upright dieback and viscid rot disease in cranberry plants.</title>
        <authorList>
            <person name="Sarrasin M."/>
            <person name="Lang B.F."/>
            <person name="Burger G."/>
        </authorList>
    </citation>
    <scope>NUCLEOTIDE SEQUENCE [LARGE SCALE GENOMIC DNA]</scope>
    <source>
        <strain evidence="2 3">IS7</strain>
    </source>
</reference>
<evidence type="ECO:0000256" key="1">
    <source>
        <dbReference type="SAM" id="MobiDB-lite"/>
    </source>
</evidence>
<evidence type="ECO:0000313" key="3">
    <source>
        <dbReference type="Proteomes" id="UP001600888"/>
    </source>
</evidence>
<dbReference type="EMBL" id="JBAWTH010000024">
    <property type="protein sequence ID" value="KAL2286579.1"/>
    <property type="molecule type" value="Genomic_DNA"/>
</dbReference>
<evidence type="ECO:0000313" key="2">
    <source>
        <dbReference type="EMBL" id="KAL2286579.1"/>
    </source>
</evidence>
<sequence>MQSLHQTGKTYDSRVVCARVVLYLINNITLLEHFQCVHLFLKKGPNLENFHWTTLSCQQQLAFALHFLIPLHCNDPVSPAPFIHPRNAQPHTKKREASRDQ</sequence>
<gene>
    <name evidence="2" type="ORF">FJTKL_06927</name>
</gene>
<organism evidence="2 3">
    <name type="scientific">Diaporthe vaccinii</name>
    <dbReference type="NCBI Taxonomy" id="105482"/>
    <lineage>
        <taxon>Eukaryota</taxon>
        <taxon>Fungi</taxon>
        <taxon>Dikarya</taxon>
        <taxon>Ascomycota</taxon>
        <taxon>Pezizomycotina</taxon>
        <taxon>Sordariomycetes</taxon>
        <taxon>Sordariomycetidae</taxon>
        <taxon>Diaporthales</taxon>
        <taxon>Diaporthaceae</taxon>
        <taxon>Diaporthe</taxon>
        <taxon>Diaporthe eres species complex</taxon>
    </lineage>
</organism>
<accession>A0ABR4EVW7</accession>